<reference evidence="7 8" key="1">
    <citation type="submission" date="2016-10" db="EMBL/GenBank/DDBJ databases">
        <title>Comparative genomics of Bacillus thuringiensis reveals a path to pathogens against multiple invertebrate hosts.</title>
        <authorList>
            <person name="Zheng J."/>
            <person name="Gao Q."/>
            <person name="Liu H."/>
            <person name="Peng D."/>
            <person name="Ruan L."/>
            <person name="Sun M."/>
        </authorList>
    </citation>
    <scope>NUCLEOTIDE SEQUENCE [LARGE SCALE GENOMIC DNA]</scope>
    <source>
        <strain evidence="7">BGSC 4I4</strain>
    </source>
</reference>
<feature type="transmembrane region" description="Helical" evidence="6">
    <location>
        <begin position="405"/>
        <end position="423"/>
    </location>
</feature>
<dbReference type="Pfam" id="PF01943">
    <property type="entry name" value="Polysacc_synt"/>
    <property type="match status" value="1"/>
</dbReference>
<keyword evidence="5 6" id="KW-0472">Membrane</keyword>
<feature type="transmembrane region" description="Helical" evidence="6">
    <location>
        <begin position="380"/>
        <end position="399"/>
    </location>
</feature>
<dbReference type="InterPro" id="IPR050833">
    <property type="entry name" value="Poly_Biosynth_Transport"/>
</dbReference>
<comment type="subcellular location">
    <subcellularLocation>
        <location evidence="1">Cell membrane</location>
        <topology evidence="1">Multi-pass membrane protein</topology>
    </subcellularLocation>
</comment>
<evidence type="ECO:0000256" key="5">
    <source>
        <dbReference type="ARBA" id="ARBA00023136"/>
    </source>
</evidence>
<keyword evidence="2" id="KW-1003">Cell membrane</keyword>
<dbReference type="EMBL" id="NFDT01000157">
    <property type="protein sequence ID" value="OTY90232.1"/>
    <property type="molecule type" value="Genomic_DNA"/>
</dbReference>
<dbReference type="RefSeq" id="WP_086412164.1">
    <property type="nucleotide sequence ID" value="NZ_NFDT01000157.1"/>
</dbReference>
<feature type="transmembrane region" description="Helical" evidence="6">
    <location>
        <begin position="307"/>
        <end position="330"/>
    </location>
</feature>
<feature type="transmembrane region" description="Helical" evidence="6">
    <location>
        <begin position="191"/>
        <end position="211"/>
    </location>
</feature>
<comment type="caution">
    <text evidence="7">The sequence shown here is derived from an EMBL/GenBank/DDBJ whole genome shotgun (WGS) entry which is preliminary data.</text>
</comment>
<evidence type="ECO:0000256" key="6">
    <source>
        <dbReference type="SAM" id="Phobius"/>
    </source>
</evidence>
<evidence type="ECO:0000313" key="8">
    <source>
        <dbReference type="Proteomes" id="UP000194882"/>
    </source>
</evidence>
<sequence>MSHKEVSAENQVNINSDTKRFSKDTLTYGIAVIIPAFIGIISISIYTRLFSTEQFGQYNQVFNTTLLITTLFSQWIQQSIQRYRPLYRNDAEGLRDFNTNLVNLICLMCVLILLLAGLGSFFTNALGDYEQYYWTSILLIITQFLFLTFGSVLQADFKTKKYKNFNLLTSIFKFGIGLALIFFVYRHPISIIYGLVLGQIFLLRSMFKSTGMSLKTFSLTRWSETKIFTKQFILYGFPMIGWFIGNSILNLADRYMLEGLGSVQDVGIYSANYSIVIASLGLLTTPLLTAAHPIIMNQANKVTDIELGKLITFFCRIYMLISIPLLAFVTVFHREITNLFLGEEFREGSIIIPIVFLSLIFWNLGMYGHKGYEIKEKTKIMLSFVLISAIVNIFLNYLLIPKYKYMGAAVATLISMALYPLLVRIFSSRYIKWEINKLSTCRVIIASVITGLIVNTVKDMLFNNQFLQIAFGGCVGLAIYITLLLLCRELNYKEIKKNILKRLSKH</sequence>
<feature type="transmembrane region" description="Helical" evidence="6">
    <location>
        <begin position="435"/>
        <end position="454"/>
    </location>
</feature>
<feature type="transmembrane region" description="Helical" evidence="6">
    <location>
        <begin position="350"/>
        <end position="368"/>
    </location>
</feature>
<feature type="transmembrane region" description="Helical" evidence="6">
    <location>
        <begin position="272"/>
        <end position="295"/>
    </location>
</feature>
<keyword evidence="3 6" id="KW-0812">Transmembrane</keyword>
<feature type="transmembrane region" description="Helical" evidence="6">
    <location>
        <begin position="466"/>
        <end position="487"/>
    </location>
</feature>
<dbReference type="GO" id="GO:0005886">
    <property type="term" value="C:plasma membrane"/>
    <property type="evidence" value="ECO:0007669"/>
    <property type="project" value="UniProtKB-SubCell"/>
</dbReference>
<feature type="transmembrane region" description="Helical" evidence="6">
    <location>
        <begin position="232"/>
        <end position="252"/>
    </location>
</feature>
<dbReference type="PANTHER" id="PTHR30250:SF11">
    <property type="entry name" value="O-ANTIGEN TRANSPORTER-RELATED"/>
    <property type="match status" value="1"/>
</dbReference>
<dbReference type="PANTHER" id="PTHR30250">
    <property type="entry name" value="PST FAMILY PREDICTED COLANIC ACID TRANSPORTER"/>
    <property type="match status" value="1"/>
</dbReference>
<name>A0A9X6FII8_BACTU</name>
<evidence type="ECO:0000256" key="3">
    <source>
        <dbReference type="ARBA" id="ARBA00022692"/>
    </source>
</evidence>
<proteinExistence type="predicted"/>
<organism evidence="7 8">
    <name type="scientific">Bacillus thuringiensis serovar subtoxicus</name>
    <dbReference type="NCBI Taxonomy" id="475791"/>
    <lineage>
        <taxon>Bacteria</taxon>
        <taxon>Bacillati</taxon>
        <taxon>Bacillota</taxon>
        <taxon>Bacilli</taxon>
        <taxon>Bacillales</taxon>
        <taxon>Bacillaceae</taxon>
        <taxon>Bacillus</taxon>
        <taxon>Bacillus cereus group</taxon>
    </lineage>
</organism>
<gene>
    <name evidence="7" type="ORF">BK754_20025</name>
</gene>
<dbReference type="Proteomes" id="UP000194882">
    <property type="component" value="Unassembled WGS sequence"/>
</dbReference>
<dbReference type="InterPro" id="IPR002797">
    <property type="entry name" value="Polysacc_synth"/>
</dbReference>
<evidence type="ECO:0000313" key="7">
    <source>
        <dbReference type="EMBL" id="OTY90232.1"/>
    </source>
</evidence>
<dbReference type="AlphaFoldDB" id="A0A9X6FII8"/>
<keyword evidence="4 6" id="KW-1133">Transmembrane helix</keyword>
<evidence type="ECO:0008006" key="9">
    <source>
        <dbReference type="Google" id="ProtNLM"/>
    </source>
</evidence>
<evidence type="ECO:0000256" key="1">
    <source>
        <dbReference type="ARBA" id="ARBA00004651"/>
    </source>
</evidence>
<protein>
    <recommendedName>
        <fullName evidence="9">Polysaccharide biosynthesis protein C-terminal domain-containing protein</fullName>
    </recommendedName>
</protein>
<feature type="transmembrane region" description="Helical" evidence="6">
    <location>
        <begin position="132"/>
        <end position="153"/>
    </location>
</feature>
<feature type="transmembrane region" description="Helical" evidence="6">
    <location>
        <begin position="101"/>
        <end position="126"/>
    </location>
</feature>
<evidence type="ECO:0000256" key="4">
    <source>
        <dbReference type="ARBA" id="ARBA00022989"/>
    </source>
</evidence>
<feature type="transmembrane region" description="Helical" evidence="6">
    <location>
        <begin position="61"/>
        <end position="80"/>
    </location>
</feature>
<accession>A0A9X6FII8</accession>
<evidence type="ECO:0000256" key="2">
    <source>
        <dbReference type="ARBA" id="ARBA00022475"/>
    </source>
</evidence>
<feature type="transmembrane region" description="Helical" evidence="6">
    <location>
        <begin position="26"/>
        <end position="49"/>
    </location>
</feature>
<feature type="transmembrane region" description="Helical" evidence="6">
    <location>
        <begin position="165"/>
        <end position="185"/>
    </location>
</feature>